<evidence type="ECO:0000313" key="3">
    <source>
        <dbReference type="Proteomes" id="UP000886523"/>
    </source>
</evidence>
<gene>
    <name evidence="2" type="ORF">BS47DRAFT_1347002</name>
</gene>
<keyword evidence="3" id="KW-1185">Reference proteome</keyword>
<feature type="chain" id="PRO_5040300253" evidence="1">
    <location>
        <begin position="23"/>
        <end position="115"/>
    </location>
</feature>
<dbReference type="EMBL" id="MU129004">
    <property type="protein sequence ID" value="KAF9511149.1"/>
    <property type="molecule type" value="Genomic_DNA"/>
</dbReference>
<name>A0A9P6DU09_9AGAM</name>
<protein>
    <submittedName>
        <fullName evidence="2">Uncharacterized protein</fullName>
    </submittedName>
</protein>
<feature type="signal peptide" evidence="1">
    <location>
        <begin position="1"/>
        <end position="22"/>
    </location>
</feature>
<evidence type="ECO:0000256" key="1">
    <source>
        <dbReference type="SAM" id="SignalP"/>
    </source>
</evidence>
<comment type="caution">
    <text evidence="2">The sequence shown here is derived from an EMBL/GenBank/DDBJ whole genome shotgun (WGS) entry which is preliminary data.</text>
</comment>
<accession>A0A9P6DU09</accession>
<dbReference type="AlphaFoldDB" id="A0A9P6DU09"/>
<reference evidence="2" key="1">
    <citation type="journal article" date="2020" name="Nat. Commun.">
        <title>Large-scale genome sequencing of mycorrhizal fungi provides insights into the early evolution of symbiotic traits.</title>
        <authorList>
            <person name="Miyauchi S."/>
            <person name="Kiss E."/>
            <person name="Kuo A."/>
            <person name="Drula E."/>
            <person name="Kohler A."/>
            <person name="Sanchez-Garcia M."/>
            <person name="Morin E."/>
            <person name="Andreopoulos B."/>
            <person name="Barry K.W."/>
            <person name="Bonito G."/>
            <person name="Buee M."/>
            <person name="Carver A."/>
            <person name="Chen C."/>
            <person name="Cichocki N."/>
            <person name="Clum A."/>
            <person name="Culley D."/>
            <person name="Crous P.W."/>
            <person name="Fauchery L."/>
            <person name="Girlanda M."/>
            <person name="Hayes R.D."/>
            <person name="Keri Z."/>
            <person name="LaButti K."/>
            <person name="Lipzen A."/>
            <person name="Lombard V."/>
            <person name="Magnuson J."/>
            <person name="Maillard F."/>
            <person name="Murat C."/>
            <person name="Nolan M."/>
            <person name="Ohm R.A."/>
            <person name="Pangilinan J."/>
            <person name="Pereira M.F."/>
            <person name="Perotto S."/>
            <person name="Peter M."/>
            <person name="Pfister S."/>
            <person name="Riley R."/>
            <person name="Sitrit Y."/>
            <person name="Stielow J.B."/>
            <person name="Szollosi G."/>
            <person name="Zifcakova L."/>
            <person name="Stursova M."/>
            <person name="Spatafora J.W."/>
            <person name="Tedersoo L."/>
            <person name="Vaario L.M."/>
            <person name="Yamada A."/>
            <person name="Yan M."/>
            <person name="Wang P."/>
            <person name="Xu J."/>
            <person name="Bruns T."/>
            <person name="Baldrian P."/>
            <person name="Vilgalys R."/>
            <person name="Dunand C."/>
            <person name="Henrissat B."/>
            <person name="Grigoriev I.V."/>
            <person name="Hibbett D."/>
            <person name="Nagy L.G."/>
            <person name="Martin F.M."/>
        </authorList>
    </citation>
    <scope>NUCLEOTIDE SEQUENCE</scope>
    <source>
        <strain evidence="2">UP504</strain>
    </source>
</reference>
<dbReference type="Proteomes" id="UP000886523">
    <property type="component" value="Unassembled WGS sequence"/>
</dbReference>
<organism evidence="2 3">
    <name type="scientific">Hydnum rufescens UP504</name>
    <dbReference type="NCBI Taxonomy" id="1448309"/>
    <lineage>
        <taxon>Eukaryota</taxon>
        <taxon>Fungi</taxon>
        <taxon>Dikarya</taxon>
        <taxon>Basidiomycota</taxon>
        <taxon>Agaricomycotina</taxon>
        <taxon>Agaricomycetes</taxon>
        <taxon>Cantharellales</taxon>
        <taxon>Hydnaceae</taxon>
        <taxon>Hydnum</taxon>
    </lineage>
</organism>
<evidence type="ECO:0000313" key="2">
    <source>
        <dbReference type="EMBL" id="KAF9511149.1"/>
    </source>
</evidence>
<proteinExistence type="predicted"/>
<dbReference type="OrthoDB" id="2742985at2759"/>
<sequence>MKLAHSLALLVIAALTMPSALADFHILRGVQTNTGYSYDVACPSDYYYCDCFMNASRGAGITMNDGHWEFYVHNGDGSLQGTCSSNIGSILNCPHKPDDYFFYEQLLCSSYICNP</sequence>
<keyword evidence="1" id="KW-0732">Signal</keyword>